<dbReference type="KEGG" id="dfa:DFA_09844"/>
<name>F4QAW3_CACFS</name>
<accession>F4QAW3</accession>
<dbReference type="GeneID" id="14867757"/>
<organism evidence="2 3">
    <name type="scientific">Cavenderia fasciculata</name>
    <name type="common">Slime mold</name>
    <name type="synonym">Dictyostelium fasciculatum</name>
    <dbReference type="NCBI Taxonomy" id="261658"/>
    <lineage>
        <taxon>Eukaryota</taxon>
        <taxon>Amoebozoa</taxon>
        <taxon>Evosea</taxon>
        <taxon>Eumycetozoa</taxon>
        <taxon>Dictyostelia</taxon>
        <taxon>Acytosteliales</taxon>
        <taxon>Cavenderiaceae</taxon>
        <taxon>Cavenderia</taxon>
    </lineage>
</organism>
<feature type="region of interest" description="Disordered" evidence="1">
    <location>
        <begin position="1"/>
        <end position="233"/>
    </location>
</feature>
<protein>
    <submittedName>
        <fullName evidence="2">Uncharacterized protein</fullName>
    </submittedName>
</protein>
<feature type="compositionally biased region" description="Basic and acidic residues" evidence="1">
    <location>
        <begin position="162"/>
        <end position="187"/>
    </location>
</feature>
<evidence type="ECO:0000313" key="2">
    <source>
        <dbReference type="EMBL" id="EGG15022.1"/>
    </source>
</evidence>
<keyword evidence="3" id="KW-1185">Reference proteome</keyword>
<feature type="compositionally biased region" description="Polar residues" evidence="1">
    <location>
        <begin position="98"/>
        <end position="114"/>
    </location>
</feature>
<feature type="compositionally biased region" description="Low complexity" evidence="1">
    <location>
        <begin position="31"/>
        <end position="90"/>
    </location>
</feature>
<dbReference type="EMBL" id="GL883026">
    <property type="protein sequence ID" value="EGG15022.1"/>
    <property type="molecule type" value="Genomic_DNA"/>
</dbReference>
<feature type="compositionally biased region" description="Basic residues" evidence="1">
    <location>
        <begin position="199"/>
        <end position="213"/>
    </location>
</feature>
<reference evidence="3" key="1">
    <citation type="journal article" date="2011" name="Genome Res.">
        <title>Phylogeny-wide analysis of social amoeba genomes highlights ancient origins for complex intercellular communication.</title>
        <authorList>
            <person name="Heidel A.J."/>
            <person name="Lawal H.M."/>
            <person name="Felder M."/>
            <person name="Schilde C."/>
            <person name="Helps N.R."/>
            <person name="Tunggal B."/>
            <person name="Rivero F."/>
            <person name="John U."/>
            <person name="Schleicher M."/>
            <person name="Eichinger L."/>
            <person name="Platzer M."/>
            <person name="Noegel A.A."/>
            <person name="Schaap P."/>
            <person name="Gloeckner G."/>
        </authorList>
    </citation>
    <scope>NUCLEOTIDE SEQUENCE [LARGE SCALE GENOMIC DNA]</scope>
    <source>
        <strain evidence="3">SH3</strain>
    </source>
</reference>
<evidence type="ECO:0000313" key="3">
    <source>
        <dbReference type="Proteomes" id="UP000007797"/>
    </source>
</evidence>
<feature type="compositionally biased region" description="Acidic residues" evidence="1">
    <location>
        <begin position="1"/>
        <end position="11"/>
    </location>
</feature>
<dbReference type="STRING" id="1054147.F4QAW3"/>
<feature type="compositionally biased region" description="Low complexity" evidence="1">
    <location>
        <begin position="138"/>
        <end position="155"/>
    </location>
</feature>
<proteinExistence type="predicted"/>
<evidence type="ECO:0000256" key="1">
    <source>
        <dbReference type="SAM" id="MobiDB-lite"/>
    </source>
</evidence>
<sequence>MSAMENNDEELNNFFAKKDKTKTKKVTKIISPAAAVAQAPVVSSPAPSTTSPTTTTTSTATPTSLSQSNESTPTTTSPTLQSSSGSVVGVKQPKTLVDLSQTRSKDQSSPTTISEIKEIKNEVPHIPVNMRWAEKSNENTQTSTSTSSSTKSSKQYPSLTLSKDEKPKKESSDDKYIGQDKEQIQDDERTEEQVPAAKSSKKKQQQQQKPKKKTKEDLEIEQLMAQAGLGKKK</sequence>
<dbReference type="Proteomes" id="UP000007797">
    <property type="component" value="Unassembled WGS sequence"/>
</dbReference>
<dbReference type="RefSeq" id="XP_004351742.1">
    <property type="nucleotide sequence ID" value="XM_004351690.1"/>
</dbReference>
<gene>
    <name evidence="2" type="ORF">DFA_09844</name>
</gene>
<dbReference type="OMA" id="MRWADKN"/>
<dbReference type="AlphaFoldDB" id="F4QAW3"/>